<reference evidence="2 3" key="1">
    <citation type="submission" date="2017-04" db="EMBL/GenBank/DDBJ databases">
        <title>Draft genome sequence of Tuber borchii Vittad., a whitish edible truffle.</title>
        <authorList>
            <consortium name="DOE Joint Genome Institute"/>
            <person name="Murat C."/>
            <person name="Kuo A."/>
            <person name="Barry K.W."/>
            <person name="Clum A."/>
            <person name="Dockter R.B."/>
            <person name="Fauchery L."/>
            <person name="Iotti M."/>
            <person name="Kohler A."/>
            <person name="Labutti K."/>
            <person name="Lindquist E.A."/>
            <person name="Lipzen A."/>
            <person name="Ohm R.A."/>
            <person name="Wang M."/>
            <person name="Grigoriev I.V."/>
            <person name="Zambonelli A."/>
            <person name="Martin F.M."/>
        </authorList>
    </citation>
    <scope>NUCLEOTIDE SEQUENCE [LARGE SCALE GENOMIC DNA]</scope>
    <source>
        <strain evidence="2 3">Tbo3840</strain>
    </source>
</reference>
<accession>A0A2T6ZK12</accession>
<feature type="compositionally biased region" description="Pro residues" evidence="1">
    <location>
        <begin position="15"/>
        <end position="27"/>
    </location>
</feature>
<feature type="compositionally biased region" description="Polar residues" evidence="1">
    <location>
        <begin position="73"/>
        <end position="94"/>
    </location>
</feature>
<dbReference type="EMBL" id="NESQ01000213">
    <property type="protein sequence ID" value="PUU75839.1"/>
    <property type="molecule type" value="Genomic_DNA"/>
</dbReference>
<protein>
    <submittedName>
        <fullName evidence="2">Uncharacterized protein</fullName>
    </submittedName>
</protein>
<name>A0A2T6ZK12_TUBBO</name>
<proteinExistence type="predicted"/>
<evidence type="ECO:0000256" key="1">
    <source>
        <dbReference type="SAM" id="MobiDB-lite"/>
    </source>
</evidence>
<dbReference type="Proteomes" id="UP000244722">
    <property type="component" value="Unassembled WGS sequence"/>
</dbReference>
<feature type="region of interest" description="Disordered" evidence="1">
    <location>
        <begin position="123"/>
        <end position="150"/>
    </location>
</feature>
<feature type="region of interest" description="Disordered" evidence="1">
    <location>
        <begin position="66"/>
        <end position="101"/>
    </location>
</feature>
<dbReference type="AlphaFoldDB" id="A0A2T6ZK12"/>
<feature type="compositionally biased region" description="Polar residues" evidence="1">
    <location>
        <begin position="1"/>
        <end position="12"/>
    </location>
</feature>
<feature type="compositionally biased region" description="Polar residues" evidence="1">
    <location>
        <begin position="138"/>
        <end position="150"/>
    </location>
</feature>
<feature type="region of interest" description="Disordered" evidence="1">
    <location>
        <begin position="1"/>
        <end position="39"/>
    </location>
</feature>
<feature type="compositionally biased region" description="Low complexity" evidence="1">
    <location>
        <begin position="28"/>
        <end position="39"/>
    </location>
</feature>
<sequence>MSILNFSRGIQTTPTKPPPPSPPPPLPFSNLPNVPEIPTPYYATSPPYYNPPNHNHTLSKASTVCQSPIPLHQPSNSPTRIQNHSLTPELSSHAPSAPTLGLSHAHGTRALWVERVDRVNGTHDVDGIDRHSLAKQAGTDSNEGSTPSDQVPAQYLYFLSSLLTCCRHAGSSRRLTSPGQAGAT</sequence>
<feature type="compositionally biased region" description="Basic and acidic residues" evidence="1">
    <location>
        <begin position="123"/>
        <end position="132"/>
    </location>
</feature>
<keyword evidence="3" id="KW-1185">Reference proteome</keyword>
<evidence type="ECO:0000313" key="2">
    <source>
        <dbReference type="EMBL" id="PUU75839.1"/>
    </source>
</evidence>
<evidence type="ECO:0000313" key="3">
    <source>
        <dbReference type="Proteomes" id="UP000244722"/>
    </source>
</evidence>
<comment type="caution">
    <text evidence="2">The sequence shown here is derived from an EMBL/GenBank/DDBJ whole genome shotgun (WGS) entry which is preliminary data.</text>
</comment>
<organism evidence="2 3">
    <name type="scientific">Tuber borchii</name>
    <name type="common">White truffle</name>
    <dbReference type="NCBI Taxonomy" id="42251"/>
    <lineage>
        <taxon>Eukaryota</taxon>
        <taxon>Fungi</taxon>
        <taxon>Dikarya</taxon>
        <taxon>Ascomycota</taxon>
        <taxon>Pezizomycotina</taxon>
        <taxon>Pezizomycetes</taxon>
        <taxon>Pezizales</taxon>
        <taxon>Tuberaceae</taxon>
        <taxon>Tuber</taxon>
    </lineage>
</organism>
<gene>
    <name evidence="2" type="ORF">B9Z19DRAFT_1089567</name>
</gene>